<dbReference type="Proteomes" id="UP000476176">
    <property type="component" value="Unassembled WGS sequence"/>
</dbReference>
<evidence type="ECO:0000313" key="8">
    <source>
        <dbReference type="EMBL" id="KAE9262716.1"/>
    </source>
</evidence>
<sequence>MVVTALCRRLTSGVRRQLVNLMTLLLLNFPSLLRPGNHSGVVRYNLITAGLGPLPRFRVSLGGCLTGYGSSAAEEAGSRRLRSHSDLVDQLVGRLGPDRALNWVHPHPRVSRLVCLWVGKRRWSGSKAGYKTRIAARSRQKAAHTRQATKEKWMHANPTAAHGLEKVQWTSIR</sequence>
<dbReference type="Proteomes" id="UP000460718">
    <property type="component" value="Unassembled WGS sequence"/>
</dbReference>
<evidence type="ECO:0000313" key="16">
    <source>
        <dbReference type="Proteomes" id="UP000488956"/>
    </source>
</evidence>
<dbReference type="Proteomes" id="UP000488956">
    <property type="component" value="Unassembled WGS sequence"/>
</dbReference>
<dbReference type="EMBL" id="QXFY01009325">
    <property type="protein sequence ID" value="KAE9262716.1"/>
    <property type="molecule type" value="Genomic_DNA"/>
</dbReference>
<name>A0A6A3DF31_9STRA</name>
<dbReference type="Proteomes" id="UP000440367">
    <property type="component" value="Unassembled WGS sequence"/>
</dbReference>
<evidence type="ECO:0000313" key="14">
    <source>
        <dbReference type="Proteomes" id="UP000476176"/>
    </source>
</evidence>
<protein>
    <submittedName>
        <fullName evidence="1">Uncharacterized protein</fullName>
    </submittedName>
</protein>
<evidence type="ECO:0000313" key="15">
    <source>
        <dbReference type="Proteomes" id="UP000486351"/>
    </source>
</evidence>
<dbReference type="EMBL" id="QXFX01004495">
    <property type="protein sequence ID" value="KAE9063846.1"/>
    <property type="molecule type" value="Genomic_DNA"/>
</dbReference>
<dbReference type="AlphaFoldDB" id="A0A6A3DF31"/>
<evidence type="ECO:0000313" key="6">
    <source>
        <dbReference type="EMBL" id="KAE9157738.1"/>
    </source>
</evidence>
<dbReference type="EMBL" id="QXGB01008766">
    <property type="protein sequence ID" value="KAE9157551.1"/>
    <property type="molecule type" value="Genomic_DNA"/>
</dbReference>
<evidence type="ECO:0000313" key="12">
    <source>
        <dbReference type="Proteomes" id="UP000441208"/>
    </source>
</evidence>
<evidence type="ECO:0000313" key="10">
    <source>
        <dbReference type="Proteomes" id="UP000433483"/>
    </source>
</evidence>
<dbReference type="EMBL" id="QXGC01009354">
    <property type="protein sequence ID" value="KAE9157738.1"/>
    <property type="molecule type" value="Genomic_DNA"/>
</dbReference>
<organism evidence="1 9">
    <name type="scientific">Phytophthora fragariae</name>
    <dbReference type="NCBI Taxonomy" id="53985"/>
    <lineage>
        <taxon>Eukaryota</taxon>
        <taxon>Sar</taxon>
        <taxon>Stramenopiles</taxon>
        <taxon>Oomycota</taxon>
        <taxon>Peronosporomycetes</taxon>
        <taxon>Peronosporales</taxon>
        <taxon>Peronosporaceae</taxon>
        <taxon>Phytophthora</taxon>
    </lineage>
</organism>
<evidence type="ECO:0000313" key="5">
    <source>
        <dbReference type="EMBL" id="KAE9157551.1"/>
    </source>
</evidence>
<dbReference type="EMBL" id="QXFZ01006067">
    <property type="protein sequence ID" value="KAE9059455.1"/>
    <property type="molecule type" value="Genomic_DNA"/>
</dbReference>
<accession>A0A6A3DF31</accession>
<dbReference type="Proteomes" id="UP000441208">
    <property type="component" value="Unassembled WGS sequence"/>
</dbReference>
<reference evidence="9 10" key="1">
    <citation type="submission" date="2018-08" db="EMBL/GenBank/DDBJ databases">
        <title>Genomic investigation of the strawberry pathogen Phytophthora fragariae indicates pathogenicity is determined by transcriptional variation in three key races.</title>
        <authorList>
            <person name="Adams T.M."/>
            <person name="Armitage A.D."/>
            <person name="Sobczyk M.K."/>
            <person name="Bates H.J."/>
            <person name="Dunwell J.M."/>
            <person name="Nellist C.F."/>
            <person name="Harrison R.J."/>
        </authorList>
    </citation>
    <scope>NUCLEOTIDE SEQUENCE [LARGE SCALE GENOMIC DNA]</scope>
    <source>
        <strain evidence="7 11">BC-1</strain>
        <strain evidence="6 14">BC-23</strain>
        <strain evidence="5 10">NOV-27</strain>
        <strain evidence="3 12">NOV-71</strain>
        <strain evidence="8 15">NOV-77</strain>
        <strain evidence="1 9">NOV-9</strain>
        <strain evidence="4 16">ONT-3</strain>
        <strain evidence="2 13">SCRP245</strain>
    </source>
</reference>
<feature type="non-terminal residue" evidence="1">
    <location>
        <position position="173"/>
    </location>
</feature>
<evidence type="ECO:0000313" key="9">
    <source>
        <dbReference type="Proteomes" id="UP000429523"/>
    </source>
</evidence>
<dbReference type="Proteomes" id="UP000486351">
    <property type="component" value="Unassembled WGS sequence"/>
</dbReference>
<dbReference type="EMBL" id="QXGF01005960">
    <property type="protein sequence ID" value="KAE8918237.1"/>
    <property type="molecule type" value="Genomic_DNA"/>
</dbReference>
<evidence type="ECO:0000313" key="3">
    <source>
        <dbReference type="EMBL" id="KAE9059455.1"/>
    </source>
</evidence>
<gene>
    <name evidence="7" type="ORF">PF002_g29346</name>
    <name evidence="6" type="ORF">PF004_g32107</name>
    <name evidence="5" type="ORF">PF005_g32788</name>
    <name evidence="3" type="ORF">PF007_g30951</name>
    <name evidence="8" type="ORF">PF008_g32528</name>
    <name evidence="1" type="ORF">PF009_g31446</name>
    <name evidence="4" type="ORF">PF010_g28835</name>
    <name evidence="2" type="ORF">PF011_g29563</name>
</gene>
<dbReference type="EMBL" id="QXGD01003971">
    <property type="protein sequence ID" value="KAE9173301.1"/>
    <property type="molecule type" value="Genomic_DNA"/>
</dbReference>
<keyword evidence="10" id="KW-1185">Reference proteome</keyword>
<comment type="caution">
    <text evidence="1">The sequence shown here is derived from an EMBL/GenBank/DDBJ whole genome shotgun (WGS) entry which is preliminary data.</text>
</comment>
<dbReference type="Proteomes" id="UP000433483">
    <property type="component" value="Unassembled WGS sequence"/>
</dbReference>
<evidence type="ECO:0000313" key="11">
    <source>
        <dbReference type="Proteomes" id="UP000440367"/>
    </source>
</evidence>
<evidence type="ECO:0000313" key="13">
    <source>
        <dbReference type="Proteomes" id="UP000460718"/>
    </source>
</evidence>
<proteinExistence type="predicted"/>
<evidence type="ECO:0000313" key="4">
    <source>
        <dbReference type="EMBL" id="KAE9063846.1"/>
    </source>
</evidence>
<evidence type="ECO:0000313" key="7">
    <source>
        <dbReference type="EMBL" id="KAE9173301.1"/>
    </source>
</evidence>
<dbReference type="OrthoDB" id="89493at2759"/>
<dbReference type="Proteomes" id="UP000429523">
    <property type="component" value="Unassembled WGS sequence"/>
</dbReference>
<evidence type="ECO:0000313" key="1">
    <source>
        <dbReference type="EMBL" id="KAE8918237.1"/>
    </source>
</evidence>
<dbReference type="EMBL" id="QXFW01005457">
    <property type="protein sequence ID" value="KAE8961948.1"/>
    <property type="molecule type" value="Genomic_DNA"/>
</dbReference>
<evidence type="ECO:0000313" key="2">
    <source>
        <dbReference type="EMBL" id="KAE8961948.1"/>
    </source>
</evidence>